<feature type="transmembrane region" description="Helical" evidence="1">
    <location>
        <begin position="106"/>
        <end position="127"/>
    </location>
</feature>
<keyword evidence="1" id="KW-0472">Membrane</keyword>
<proteinExistence type="predicted"/>
<dbReference type="RefSeq" id="WP_218632137.1">
    <property type="nucleotide sequence ID" value="NZ_JAHVAH010000001.1"/>
</dbReference>
<feature type="transmembrane region" description="Helical" evidence="1">
    <location>
        <begin position="14"/>
        <end position="35"/>
    </location>
</feature>
<name>A0ABS6V3I3_9SPHN</name>
<comment type="caution">
    <text evidence="2">The sequence shown here is derived from an EMBL/GenBank/DDBJ whole genome shotgun (WGS) entry which is preliminary data.</text>
</comment>
<feature type="transmembrane region" description="Helical" evidence="1">
    <location>
        <begin position="148"/>
        <end position="165"/>
    </location>
</feature>
<gene>
    <name evidence="2" type="ORF">KTQ36_02220</name>
</gene>
<feature type="transmembrane region" description="Helical" evidence="1">
    <location>
        <begin position="41"/>
        <end position="61"/>
    </location>
</feature>
<feature type="transmembrane region" description="Helical" evidence="1">
    <location>
        <begin position="82"/>
        <end position="100"/>
    </location>
</feature>
<accession>A0ABS6V3I3</accession>
<feature type="transmembrane region" description="Helical" evidence="1">
    <location>
        <begin position="177"/>
        <end position="198"/>
    </location>
</feature>
<keyword evidence="1" id="KW-1133">Transmembrane helix</keyword>
<evidence type="ECO:0000313" key="2">
    <source>
        <dbReference type="EMBL" id="MBW0144111.1"/>
    </source>
</evidence>
<keyword evidence="3" id="KW-1185">Reference proteome</keyword>
<sequence length="205" mass="22094">MTNETVSKSPRKPVLPWFGAFFVAIIAAGVALNLSDIKDPLVANLIMASPMVFIVKAGLNAMANAGTQGAVGSPTRNYLKRMLIVSLTYVGSLIAAVMLIDEGDPITPLSMIIAIVPGLAVVGYFWAIGRFILEVKDEFIRMLNIRQSLIATAISLSAASVWGFLENFEQVPHIDAYWWPILWFFGLGVGGIANKITYGTAGDSM</sequence>
<dbReference type="EMBL" id="JAHVAH010000001">
    <property type="protein sequence ID" value="MBW0144111.1"/>
    <property type="molecule type" value="Genomic_DNA"/>
</dbReference>
<organism evidence="2 3">
    <name type="scientific">Sphingomicrobium clamense</name>
    <dbReference type="NCBI Taxonomy" id="2851013"/>
    <lineage>
        <taxon>Bacteria</taxon>
        <taxon>Pseudomonadati</taxon>
        <taxon>Pseudomonadota</taxon>
        <taxon>Alphaproteobacteria</taxon>
        <taxon>Sphingomonadales</taxon>
        <taxon>Sphingomonadaceae</taxon>
        <taxon>Sphingomicrobium</taxon>
    </lineage>
</organism>
<keyword evidence="1" id="KW-0812">Transmembrane</keyword>
<dbReference type="Proteomes" id="UP000698028">
    <property type="component" value="Unassembled WGS sequence"/>
</dbReference>
<protein>
    <submittedName>
        <fullName evidence="2">Uncharacterized protein</fullName>
    </submittedName>
</protein>
<evidence type="ECO:0000313" key="3">
    <source>
        <dbReference type="Proteomes" id="UP000698028"/>
    </source>
</evidence>
<evidence type="ECO:0000256" key="1">
    <source>
        <dbReference type="SAM" id="Phobius"/>
    </source>
</evidence>
<reference evidence="2 3" key="1">
    <citation type="submission" date="2021-07" db="EMBL/GenBank/DDBJ databases">
        <title>The draft genome sequence of Sphingomicrobium sp. B8.</title>
        <authorList>
            <person name="Mu L."/>
        </authorList>
    </citation>
    <scope>NUCLEOTIDE SEQUENCE [LARGE SCALE GENOMIC DNA]</scope>
    <source>
        <strain evidence="2 3">B8</strain>
    </source>
</reference>